<name>A0A9J5XUG8_SOLCO</name>
<dbReference type="Pfam" id="PF14111">
    <property type="entry name" value="DUF4283"/>
    <property type="match status" value="1"/>
</dbReference>
<sequence>MENVKIQYDMLPKYCKQCKVQGHEDETCRKLHPEQRQIEEYTKKETEQGPKGNNNEEQGNEFATRRRRVIWSYWKPINIQESRGIESDKNINTDNAFVALAEKNEESPTTGQPTLATGQSSLLITLENFPSLPLKPSATMESLPKSRATSQQGTYANLLKPLNLNTTRENTKPNVEPIPFKSVTYIDGIPMSKWPEEEAYRINIIKDLTYIVVGKFSYGWLDLEDLRIQIPKQLNVKGDVKIGILQNRHILMRFNLMEDFVNITSKNIYYITAEDRILIFISYGGGKPIHLDGATVNKTRPSCARVKVQVDLCANLPSYVEIEIVNEGTNKSWVEKVKVQCDVLPKYCVECKLQGHNAMECRVFHLELQ</sequence>
<evidence type="ECO:0000256" key="1">
    <source>
        <dbReference type="SAM" id="MobiDB-lite"/>
    </source>
</evidence>
<gene>
    <name evidence="3" type="ORF">H5410_041753</name>
</gene>
<dbReference type="EMBL" id="JACXVP010000008">
    <property type="protein sequence ID" value="KAG5591239.1"/>
    <property type="molecule type" value="Genomic_DNA"/>
</dbReference>
<evidence type="ECO:0000259" key="2">
    <source>
        <dbReference type="Pfam" id="PF14111"/>
    </source>
</evidence>
<feature type="domain" description="DUF4283" evidence="2">
    <location>
        <begin position="207"/>
        <end position="272"/>
    </location>
</feature>
<keyword evidence="4" id="KW-1185">Reference proteome</keyword>
<dbReference type="PANTHER" id="PTHR31286">
    <property type="entry name" value="GLYCINE-RICH CELL WALL STRUCTURAL PROTEIN 1.8-LIKE"/>
    <property type="match status" value="1"/>
</dbReference>
<accession>A0A9J5XUG8</accession>
<dbReference type="PANTHER" id="PTHR31286:SF79">
    <property type="entry name" value="N-6 ADENINE-SPECIFIC DNA METHYLASE"/>
    <property type="match status" value="1"/>
</dbReference>
<organism evidence="3 4">
    <name type="scientific">Solanum commersonii</name>
    <name type="common">Commerson's wild potato</name>
    <name type="synonym">Commerson's nightshade</name>
    <dbReference type="NCBI Taxonomy" id="4109"/>
    <lineage>
        <taxon>Eukaryota</taxon>
        <taxon>Viridiplantae</taxon>
        <taxon>Streptophyta</taxon>
        <taxon>Embryophyta</taxon>
        <taxon>Tracheophyta</taxon>
        <taxon>Spermatophyta</taxon>
        <taxon>Magnoliopsida</taxon>
        <taxon>eudicotyledons</taxon>
        <taxon>Gunneridae</taxon>
        <taxon>Pentapetalae</taxon>
        <taxon>asterids</taxon>
        <taxon>lamiids</taxon>
        <taxon>Solanales</taxon>
        <taxon>Solanaceae</taxon>
        <taxon>Solanoideae</taxon>
        <taxon>Solaneae</taxon>
        <taxon>Solanum</taxon>
    </lineage>
</organism>
<dbReference type="InterPro" id="IPR040256">
    <property type="entry name" value="At4g02000-like"/>
</dbReference>
<dbReference type="AlphaFoldDB" id="A0A9J5XUG8"/>
<dbReference type="Proteomes" id="UP000824120">
    <property type="component" value="Chromosome 8"/>
</dbReference>
<protein>
    <recommendedName>
        <fullName evidence="2">DUF4283 domain-containing protein</fullName>
    </recommendedName>
</protein>
<dbReference type="InterPro" id="IPR025558">
    <property type="entry name" value="DUF4283"/>
</dbReference>
<reference evidence="3 4" key="1">
    <citation type="submission" date="2020-09" db="EMBL/GenBank/DDBJ databases">
        <title>De no assembly of potato wild relative species, Solanum commersonii.</title>
        <authorList>
            <person name="Cho K."/>
        </authorList>
    </citation>
    <scope>NUCLEOTIDE SEQUENCE [LARGE SCALE GENOMIC DNA]</scope>
    <source>
        <strain evidence="3">LZ3.2</strain>
        <tissue evidence="3">Leaf</tissue>
    </source>
</reference>
<comment type="caution">
    <text evidence="3">The sequence shown here is derived from an EMBL/GenBank/DDBJ whole genome shotgun (WGS) entry which is preliminary data.</text>
</comment>
<feature type="region of interest" description="Disordered" evidence="1">
    <location>
        <begin position="30"/>
        <end position="62"/>
    </location>
</feature>
<feature type="compositionally biased region" description="Basic and acidic residues" evidence="1">
    <location>
        <begin position="30"/>
        <end position="48"/>
    </location>
</feature>
<evidence type="ECO:0000313" key="4">
    <source>
        <dbReference type="Proteomes" id="UP000824120"/>
    </source>
</evidence>
<proteinExistence type="predicted"/>
<evidence type="ECO:0000313" key="3">
    <source>
        <dbReference type="EMBL" id="KAG5591239.1"/>
    </source>
</evidence>